<feature type="non-terminal residue" evidence="1">
    <location>
        <position position="52"/>
    </location>
</feature>
<evidence type="ECO:0000313" key="2">
    <source>
        <dbReference type="Proteomes" id="UP000824469"/>
    </source>
</evidence>
<reference evidence="1 2" key="1">
    <citation type="journal article" date="2021" name="Nat. Plants">
        <title>The Taxus genome provides insights into paclitaxel biosynthesis.</title>
        <authorList>
            <person name="Xiong X."/>
            <person name="Gou J."/>
            <person name="Liao Q."/>
            <person name="Li Y."/>
            <person name="Zhou Q."/>
            <person name="Bi G."/>
            <person name="Li C."/>
            <person name="Du R."/>
            <person name="Wang X."/>
            <person name="Sun T."/>
            <person name="Guo L."/>
            <person name="Liang H."/>
            <person name="Lu P."/>
            <person name="Wu Y."/>
            <person name="Zhang Z."/>
            <person name="Ro D.K."/>
            <person name="Shang Y."/>
            <person name="Huang S."/>
            <person name="Yan J."/>
        </authorList>
    </citation>
    <scope>NUCLEOTIDE SEQUENCE [LARGE SCALE GENOMIC DNA]</scope>
    <source>
        <strain evidence="1">Ta-2019</strain>
    </source>
</reference>
<sequence length="52" mass="6005">MEWRPRFLPKKEVIPQVETQHPVGHNIVAIYEEYGALSKEIQDAILLAEFIG</sequence>
<gene>
    <name evidence="1" type="ORF">KI387_035584</name>
</gene>
<keyword evidence="2" id="KW-1185">Reference proteome</keyword>
<evidence type="ECO:0000313" key="1">
    <source>
        <dbReference type="EMBL" id="KAH9307673.1"/>
    </source>
</evidence>
<accession>A0AA38FQN9</accession>
<dbReference type="Proteomes" id="UP000824469">
    <property type="component" value="Unassembled WGS sequence"/>
</dbReference>
<dbReference type="EMBL" id="JAHRHJ020000007">
    <property type="protein sequence ID" value="KAH9307673.1"/>
    <property type="molecule type" value="Genomic_DNA"/>
</dbReference>
<organism evidence="1 2">
    <name type="scientific">Taxus chinensis</name>
    <name type="common">Chinese yew</name>
    <name type="synonym">Taxus wallichiana var. chinensis</name>
    <dbReference type="NCBI Taxonomy" id="29808"/>
    <lineage>
        <taxon>Eukaryota</taxon>
        <taxon>Viridiplantae</taxon>
        <taxon>Streptophyta</taxon>
        <taxon>Embryophyta</taxon>
        <taxon>Tracheophyta</taxon>
        <taxon>Spermatophyta</taxon>
        <taxon>Pinopsida</taxon>
        <taxon>Pinidae</taxon>
        <taxon>Conifers II</taxon>
        <taxon>Cupressales</taxon>
        <taxon>Taxaceae</taxon>
        <taxon>Taxus</taxon>
    </lineage>
</organism>
<proteinExistence type="predicted"/>
<comment type="caution">
    <text evidence="1">The sequence shown here is derived from an EMBL/GenBank/DDBJ whole genome shotgun (WGS) entry which is preliminary data.</text>
</comment>
<name>A0AA38FQN9_TAXCH</name>
<protein>
    <submittedName>
        <fullName evidence="1">Uncharacterized protein</fullName>
    </submittedName>
</protein>
<dbReference type="AlphaFoldDB" id="A0AA38FQN9"/>